<evidence type="ECO:0000313" key="1">
    <source>
        <dbReference type="EMBL" id="EXB62279.1"/>
    </source>
</evidence>
<protein>
    <submittedName>
        <fullName evidence="1">Uncharacterized protein</fullName>
    </submittedName>
</protein>
<dbReference type="Proteomes" id="UP000030645">
    <property type="component" value="Unassembled WGS sequence"/>
</dbReference>
<gene>
    <name evidence="1" type="ORF">L484_022167</name>
</gene>
<accession>W9RAJ5</accession>
<name>W9RAJ5_9ROSA</name>
<proteinExistence type="predicted"/>
<dbReference type="EMBL" id="KE344442">
    <property type="protein sequence ID" value="EXB62279.1"/>
    <property type="molecule type" value="Genomic_DNA"/>
</dbReference>
<dbReference type="AlphaFoldDB" id="W9RAJ5"/>
<sequence length="70" mass="8256">MKIQKLKLMEPKKGPSHYRYEDLSDKFPILTQIRFDHSKLFLAQGNHFLVITRSPMVGCEKFRILLPIVL</sequence>
<keyword evidence="2" id="KW-1185">Reference proteome</keyword>
<reference evidence="2" key="1">
    <citation type="submission" date="2013-01" db="EMBL/GenBank/DDBJ databases">
        <title>Draft Genome Sequence of a Mulberry Tree, Morus notabilis C.K. Schneid.</title>
        <authorList>
            <person name="He N."/>
            <person name="Zhao S."/>
        </authorList>
    </citation>
    <scope>NUCLEOTIDE SEQUENCE</scope>
</reference>
<organism evidence="1 2">
    <name type="scientific">Morus notabilis</name>
    <dbReference type="NCBI Taxonomy" id="981085"/>
    <lineage>
        <taxon>Eukaryota</taxon>
        <taxon>Viridiplantae</taxon>
        <taxon>Streptophyta</taxon>
        <taxon>Embryophyta</taxon>
        <taxon>Tracheophyta</taxon>
        <taxon>Spermatophyta</taxon>
        <taxon>Magnoliopsida</taxon>
        <taxon>eudicotyledons</taxon>
        <taxon>Gunneridae</taxon>
        <taxon>Pentapetalae</taxon>
        <taxon>rosids</taxon>
        <taxon>fabids</taxon>
        <taxon>Rosales</taxon>
        <taxon>Moraceae</taxon>
        <taxon>Moreae</taxon>
        <taxon>Morus</taxon>
    </lineage>
</organism>
<evidence type="ECO:0000313" key="2">
    <source>
        <dbReference type="Proteomes" id="UP000030645"/>
    </source>
</evidence>